<dbReference type="Gene3D" id="3.40.800.20">
    <property type="entry name" value="Histone deacetylase domain"/>
    <property type="match status" value="1"/>
</dbReference>
<accession>A0A841H620</accession>
<dbReference type="PANTHER" id="PTHR10625:SF10">
    <property type="entry name" value="HISTONE DEACETYLASE HDAC1"/>
    <property type="match status" value="1"/>
</dbReference>
<evidence type="ECO:0000313" key="3">
    <source>
        <dbReference type="Proteomes" id="UP000582837"/>
    </source>
</evidence>
<dbReference type="Proteomes" id="UP000582837">
    <property type="component" value="Unassembled WGS sequence"/>
</dbReference>
<evidence type="ECO:0000313" key="2">
    <source>
        <dbReference type="EMBL" id="MBB6073527.1"/>
    </source>
</evidence>
<dbReference type="InterPro" id="IPR023801">
    <property type="entry name" value="His_deacetylse_dom"/>
</dbReference>
<dbReference type="Pfam" id="PF00850">
    <property type="entry name" value="Hist_deacetyl"/>
    <property type="match status" value="1"/>
</dbReference>
<dbReference type="InterPro" id="IPR037138">
    <property type="entry name" value="His_deacetylse_dom_sf"/>
</dbReference>
<reference evidence="2 3" key="1">
    <citation type="submission" date="2020-08" db="EMBL/GenBank/DDBJ databases">
        <title>Genomic Encyclopedia of Type Strains, Phase IV (KMG-IV): sequencing the most valuable type-strain genomes for metagenomic binning, comparative biology and taxonomic classification.</title>
        <authorList>
            <person name="Goeker M."/>
        </authorList>
    </citation>
    <scope>NUCLEOTIDE SEQUENCE [LARGE SCALE GENOMIC DNA]</scope>
    <source>
        <strain evidence="2 3">DSM 29007</strain>
    </source>
</reference>
<dbReference type="EMBL" id="JACHIA010000025">
    <property type="protein sequence ID" value="MBB6073527.1"/>
    <property type="molecule type" value="Genomic_DNA"/>
</dbReference>
<dbReference type="GO" id="GO:0040029">
    <property type="term" value="P:epigenetic regulation of gene expression"/>
    <property type="evidence" value="ECO:0007669"/>
    <property type="project" value="TreeGrafter"/>
</dbReference>
<sequence>MKITAFVSNEDCSLHDTGWNHPDHQGRLPAIVRAVQRDMVALWDPVLQLEGTPATENDLLLVHTPAYLERLRRTSDEARAQGRTLELDGVPVSGASWDAATAAAGCALTAVHAVLQGEVRNAFALTRPLGRGAGADAAGEFSLINHVAIAARHLRGLYGIERVLVVAWGARPPVALARLLAEEDGIQLLSIHAHPRSFPHPDPAADDHPLIGGAALAPGSDGDAFAAALRAALADADKPVDFVLLAAGFDILAADAQGPLAVQADDIHAITTVVREWADQHAAGRLVSTLEGGYAAPETARAVIQHIHALAAIDPA</sequence>
<dbReference type="AlphaFoldDB" id="A0A841H620"/>
<dbReference type="RefSeq" id="WP_170038452.1">
    <property type="nucleotide sequence ID" value="NZ_JABDTL010000002.1"/>
</dbReference>
<name>A0A841H620_9BACT</name>
<dbReference type="PANTHER" id="PTHR10625">
    <property type="entry name" value="HISTONE DEACETYLASE HDAC1-RELATED"/>
    <property type="match status" value="1"/>
</dbReference>
<comment type="caution">
    <text evidence="2">The sequence shown here is derived from an EMBL/GenBank/DDBJ whole genome shotgun (WGS) entry which is preliminary data.</text>
</comment>
<dbReference type="InterPro" id="IPR023696">
    <property type="entry name" value="Ureohydrolase_dom_sf"/>
</dbReference>
<dbReference type="SUPFAM" id="SSF52768">
    <property type="entry name" value="Arginase/deacetylase"/>
    <property type="match status" value="1"/>
</dbReference>
<dbReference type="GO" id="GO:0004407">
    <property type="term" value="F:histone deacetylase activity"/>
    <property type="evidence" value="ECO:0007669"/>
    <property type="project" value="TreeGrafter"/>
</dbReference>
<keyword evidence="3" id="KW-1185">Reference proteome</keyword>
<evidence type="ECO:0000259" key="1">
    <source>
        <dbReference type="Pfam" id="PF00850"/>
    </source>
</evidence>
<gene>
    <name evidence="2" type="ORF">HNQ61_005197</name>
</gene>
<feature type="domain" description="Histone deacetylase" evidence="1">
    <location>
        <begin position="21"/>
        <end position="310"/>
    </location>
</feature>
<organism evidence="2 3">
    <name type="scientific">Longimicrobium terrae</name>
    <dbReference type="NCBI Taxonomy" id="1639882"/>
    <lineage>
        <taxon>Bacteria</taxon>
        <taxon>Pseudomonadati</taxon>
        <taxon>Gemmatimonadota</taxon>
        <taxon>Longimicrobiia</taxon>
        <taxon>Longimicrobiales</taxon>
        <taxon>Longimicrobiaceae</taxon>
        <taxon>Longimicrobium</taxon>
    </lineage>
</organism>
<proteinExistence type="predicted"/>
<protein>
    <submittedName>
        <fullName evidence="2">Acetoin utilization deacetylase AcuC-like enzyme</fullName>
    </submittedName>
</protein>